<dbReference type="AlphaFoldDB" id="A0A2D0NFT1"/>
<dbReference type="PANTHER" id="PTHR48098:SF3">
    <property type="entry name" value="IRON(III) ENTEROBACTIN ESTERASE"/>
    <property type="match status" value="1"/>
</dbReference>
<comment type="caution">
    <text evidence="1">The sequence shown here is derived from an EMBL/GenBank/DDBJ whole genome shotgun (WGS) entry which is preliminary data.</text>
</comment>
<proteinExistence type="predicted"/>
<evidence type="ECO:0000313" key="1">
    <source>
        <dbReference type="EMBL" id="PHN07351.1"/>
    </source>
</evidence>
<keyword evidence="2" id="KW-1185">Reference proteome</keyword>
<reference evidence="1 2" key="1">
    <citation type="submission" date="2017-10" db="EMBL/GenBank/DDBJ databases">
        <title>The draft genome sequence of Lewinella nigricans NBRC 102662.</title>
        <authorList>
            <person name="Wang K."/>
        </authorList>
    </citation>
    <scope>NUCLEOTIDE SEQUENCE [LARGE SCALE GENOMIC DNA]</scope>
    <source>
        <strain evidence="1 2">NBRC 102662</strain>
    </source>
</reference>
<dbReference type="InterPro" id="IPR050583">
    <property type="entry name" value="Mycobacterial_A85_antigen"/>
</dbReference>
<protein>
    <recommendedName>
        <fullName evidence="3">Esterase</fullName>
    </recommendedName>
</protein>
<dbReference type="PANTHER" id="PTHR48098">
    <property type="entry name" value="ENTEROCHELIN ESTERASE-RELATED"/>
    <property type="match status" value="1"/>
</dbReference>
<organism evidence="1 2">
    <name type="scientific">Flavilitoribacter nigricans (strain ATCC 23147 / DSM 23189 / NBRC 102662 / NCIMB 1420 / SS-2)</name>
    <name type="common">Lewinella nigricans</name>
    <dbReference type="NCBI Taxonomy" id="1122177"/>
    <lineage>
        <taxon>Bacteria</taxon>
        <taxon>Pseudomonadati</taxon>
        <taxon>Bacteroidota</taxon>
        <taxon>Saprospiria</taxon>
        <taxon>Saprospirales</taxon>
        <taxon>Lewinellaceae</taxon>
        <taxon>Flavilitoribacter</taxon>
    </lineage>
</organism>
<sequence>MTSQRIFSCLLAFSVLLAGCQENTDQPGSGPGFSIALPDTGQDTTYDGRLILMLSTNEEAEPRFQISDGLQTQLAYGMDVEGWAAGASLDFATEAFGYPIESMQDIPAGEYYVQALLHKYETFERADGHTVKMPMDRGEGQQWNRAPGNLYSTPQKISFDPSDDETFTITLDQEIPPIKTPEDTEYVKHIKIRSELLSDFWGRDMYLGAHVLLPEGWDYHPDAKYPLAIFHGHFPADFGGWRTTPPDTSEPCVFSARFGVECYNHVVQQEAYDFYKMWTGPDFPRVIAIEVQHANPFYDDSYAVNSENLGPYGDAITYELIPYIEEQFRGIGEGWARFTYGGSTGGWEALAVQVKYPKEYNGCYAACPDPIDFRAYCLINLYKDKNAYFLDSQFKRNERPGHRDSLGFVDATVKDMNYRELVLGTKSRSGQQFDIWEAVYSPVGSDGYPQRIWDKKTGVIDPEVAEYWRENYDLAYIMKRDWATIGPDLKGKIAIYCGDMDNYYLNNAVYLTEAMLEATTDPYYDGEVDYGDRAEHCWNGDQTQPNAISRLRYHRMFIPKWTASVAERAPSGADLTSWRY</sequence>
<dbReference type="Proteomes" id="UP000223913">
    <property type="component" value="Unassembled WGS sequence"/>
</dbReference>
<dbReference type="EMBL" id="PDUD01000010">
    <property type="protein sequence ID" value="PHN07351.1"/>
    <property type="molecule type" value="Genomic_DNA"/>
</dbReference>
<dbReference type="OrthoDB" id="9768282at2"/>
<dbReference type="InterPro" id="IPR029058">
    <property type="entry name" value="AB_hydrolase_fold"/>
</dbReference>
<name>A0A2D0NFT1_FLAN2</name>
<dbReference type="PROSITE" id="PS51257">
    <property type="entry name" value="PROKAR_LIPOPROTEIN"/>
    <property type="match status" value="1"/>
</dbReference>
<dbReference type="RefSeq" id="WP_099149281.1">
    <property type="nucleotide sequence ID" value="NZ_PDUD01000010.1"/>
</dbReference>
<dbReference type="SUPFAM" id="SSF53474">
    <property type="entry name" value="alpha/beta-Hydrolases"/>
    <property type="match status" value="1"/>
</dbReference>
<evidence type="ECO:0008006" key="3">
    <source>
        <dbReference type="Google" id="ProtNLM"/>
    </source>
</evidence>
<gene>
    <name evidence="1" type="ORF">CRP01_06890</name>
</gene>
<accession>A0A2D0NFT1</accession>
<evidence type="ECO:0000313" key="2">
    <source>
        <dbReference type="Proteomes" id="UP000223913"/>
    </source>
</evidence>
<dbReference type="Gene3D" id="3.40.50.1820">
    <property type="entry name" value="alpha/beta hydrolase"/>
    <property type="match status" value="1"/>
</dbReference>